<dbReference type="Gene3D" id="3.40.50.740">
    <property type="match status" value="1"/>
</dbReference>
<keyword evidence="6" id="KW-0479">Metal-binding</keyword>
<dbReference type="PROSITE" id="PS51318">
    <property type="entry name" value="TAT"/>
    <property type="match status" value="1"/>
</dbReference>
<dbReference type="RefSeq" id="WP_173291145.1">
    <property type="nucleotide sequence ID" value="NZ_AP021888.1"/>
</dbReference>
<organism evidence="12 13">
    <name type="scientific">Thiosulfativibrio zosterae</name>
    <dbReference type="NCBI Taxonomy" id="2675053"/>
    <lineage>
        <taxon>Bacteria</taxon>
        <taxon>Pseudomonadati</taxon>
        <taxon>Pseudomonadota</taxon>
        <taxon>Gammaproteobacteria</taxon>
        <taxon>Thiotrichales</taxon>
        <taxon>Piscirickettsiaceae</taxon>
        <taxon>Thiosulfativibrio</taxon>
    </lineage>
</organism>
<dbReference type="GO" id="GO:0043546">
    <property type="term" value="F:molybdopterin cofactor binding"/>
    <property type="evidence" value="ECO:0007669"/>
    <property type="project" value="InterPro"/>
</dbReference>
<evidence type="ECO:0000256" key="10">
    <source>
        <dbReference type="ARBA" id="ARBA00023014"/>
    </source>
</evidence>
<evidence type="ECO:0000256" key="8">
    <source>
        <dbReference type="ARBA" id="ARBA00023002"/>
    </source>
</evidence>
<dbReference type="GO" id="GO:0016491">
    <property type="term" value="F:oxidoreductase activity"/>
    <property type="evidence" value="ECO:0007669"/>
    <property type="project" value="UniProtKB-KW"/>
</dbReference>
<keyword evidence="7" id="KW-0732">Signal</keyword>
<dbReference type="SUPFAM" id="SSF50692">
    <property type="entry name" value="ADC-like"/>
    <property type="match status" value="1"/>
</dbReference>
<evidence type="ECO:0000256" key="6">
    <source>
        <dbReference type="ARBA" id="ARBA00022723"/>
    </source>
</evidence>
<dbReference type="InterPro" id="IPR050612">
    <property type="entry name" value="Prok_Mopterin_Oxidored"/>
</dbReference>
<dbReference type="InterPro" id="IPR006963">
    <property type="entry name" value="Mopterin_OxRdtase_4Fe-4S_dom"/>
</dbReference>
<dbReference type="EMBL" id="AP021888">
    <property type="protein sequence ID" value="BBP43330.1"/>
    <property type="molecule type" value="Genomic_DNA"/>
</dbReference>
<dbReference type="PROSITE" id="PS00490">
    <property type="entry name" value="MOLYBDOPTERIN_PROK_2"/>
    <property type="match status" value="1"/>
</dbReference>
<dbReference type="InterPro" id="IPR006311">
    <property type="entry name" value="TAT_signal"/>
</dbReference>
<dbReference type="Pfam" id="PF01568">
    <property type="entry name" value="Molydop_binding"/>
    <property type="match status" value="1"/>
</dbReference>
<comment type="similarity">
    <text evidence="3">Belongs to the prokaryotic molybdopterin-containing oxidoreductase family.</text>
</comment>
<evidence type="ECO:0000256" key="4">
    <source>
        <dbReference type="ARBA" id="ARBA00022485"/>
    </source>
</evidence>
<evidence type="ECO:0000256" key="2">
    <source>
        <dbReference type="ARBA" id="ARBA00001966"/>
    </source>
</evidence>
<dbReference type="Pfam" id="PF04879">
    <property type="entry name" value="Molybdop_Fe4S4"/>
    <property type="match status" value="1"/>
</dbReference>
<evidence type="ECO:0000256" key="1">
    <source>
        <dbReference type="ARBA" id="ARBA00001942"/>
    </source>
</evidence>
<dbReference type="AlphaFoldDB" id="A0A6F8PMV6"/>
<keyword evidence="5" id="KW-0500">Molybdenum</keyword>
<dbReference type="PROSITE" id="PS00551">
    <property type="entry name" value="MOLYBDOPTERIN_PROK_1"/>
    <property type="match status" value="1"/>
</dbReference>
<dbReference type="SUPFAM" id="SSF53706">
    <property type="entry name" value="Formate dehydrogenase/DMSO reductase, domains 1-3"/>
    <property type="match status" value="1"/>
</dbReference>
<dbReference type="PROSITE" id="PS51669">
    <property type="entry name" value="4FE4S_MOW_BIS_MGD"/>
    <property type="match status" value="1"/>
</dbReference>
<dbReference type="InterPro" id="IPR019546">
    <property type="entry name" value="TAT_signal_bac_arc"/>
</dbReference>
<evidence type="ECO:0000256" key="7">
    <source>
        <dbReference type="ARBA" id="ARBA00022729"/>
    </source>
</evidence>
<dbReference type="Gene3D" id="3.40.228.10">
    <property type="entry name" value="Dimethylsulfoxide Reductase, domain 2"/>
    <property type="match status" value="1"/>
</dbReference>
<sequence>MAWKFPKLTRRTFLQGAAAATAVGTLATSKIASAHLPSWDDLMFADSKRKEMKEKINFTICNFCSSLCDIEIRTLTDGENSRIVKLEGNPHSTLNRGRACARGQSGVFQTYDTDRIKTPLIRVEGSKRGEMAFRKASWEEAYAYISKNSEGVKPWEWTTVGGWTNCIFYMNWAVAFSMANQIPNIVASPMQHCVTTGHLGTDAVTGNFNIHDEILPDFDNARYIMYIANNGSMGAVSTARVVRATEGIQRGAKVVVLDPRLSETAAKADEWVRIRPGTDLDFTMAMMNEIMSKDYYDKEFCIKHTNLPFFITKDADGEWQIVRDAKGNFAIWDEVTEQAQWVKSHDNENTRDINGKRVIPVLRLPEGFTFNGKAVQTVFEAQLDEIKHVTPEFAAKTTTIPAEDIVRIAYEYSHIKPSIIDPGWMGARYNNVQMLRRTQAMLQTLVGGIDVKGGWINAGEVREKVEKAHHARMKGETQPYPLATVAGMPFAEMVVDVFSNPKNFNHGKPAWAYAFAEQQKAAGKPWVSLPVMADTGLEESVKGELIYKGEQYLTKALFINGANPVHHYFPEGMWKDILQHDNMKCVVCMDVLPSDTTAYADVILPNSTYLERDEPAVYGGGVNQDLNLRTRFRAIDPLYDTKEVTDVMFKMTEIISGAAGVEAYFNTIESLAGISAKTAKQYIAEEVAKGTPDPYAQGFRRLGFELAASNVGETPEALEKILREKGVYYIKTMDELLKEAAMPQKMPVPTRSGRLEFYSGLFENIRGKSTTRAPNFGVLATHFPSGIFGPKTFHDKMLGEQEFYFTYGKSPTVSHGSTNANNPVLHAINVFKEDIYTGIWINPARAEKMGIKTGDQIKLTNNEDANLNVQGKAYVTKQVQPEAVFMYSSFGTENKALSRASGFGSAINKIIGYKIDPVVAGFRSQEFTITVEKV</sequence>
<dbReference type="SMART" id="SM00926">
    <property type="entry name" value="Molybdop_Fe4S4"/>
    <property type="match status" value="1"/>
</dbReference>
<evidence type="ECO:0000256" key="5">
    <source>
        <dbReference type="ARBA" id="ARBA00022505"/>
    </source>
</evidence>
<dbReference type="PANTHER" id="PTHR43742">
    <property type="entry name" value="TRIMETHYLAMINE-N-OXIDE REDUCTASE"/>
    <property type="match status" value="1"/>
</dbReference>
<evidence type="ECO:0000259" key="11">
    <source>
        <dbReference type="PROSITE" id="PS51669"/>
    </source>
</evidence>
<keyword evidence="13" id="KW-1185">Reference proteome</keyword>
<protein>
    <submittedName>
        <fullName evidence="12">Polysulfide reductase</fullName>
    </submittedName>
</protein>
<keyword evidence="4" id="KW-0004">4Fe-4S</keyword>
<keyword evidence="10" id="KW-0411">Iron-sulfur</keyword>
<keyword evidence="9" id="KW-0408">Iron</keyword>
<dbReference type="NCBIfam" id="TIGR01409">
    <property type="entry name" value="TAT_signal_seq"/>
    <property type="match status" value="1"/>
</dbReference>
<feature type="domain" description="4Fe-4S Mo/W bis-MGD-type" evidence="11">
    <location>
        <begin position="54"/>
        <end position="114"/>
    </location>
</feature>
<proteinExistence type="inferred from homology"/>
<keyword evidence="8" id="KW-0560">Oxidoreductase</keyword>
<name>A0A6F8PMV6_9GAMM</name>
<dbReference type="GO" id="GO:0051539">
    <property type="term" value="F:4 iron, 4 sulfur cluster binding"/>
    <property type="evidence" value="ECO:0007669"/>
    <property type="project" value="UniProtKB-KW"/>
</dbReference>
<dbReference type="InterPro" id="IPR006655">
    <property type="entry name" value="Mopterin_OxRdtase_prok_CS"/>
</dbReference>
<dbReference type="Proteomes" id="UP000501466">
    <property type="component" value="Chromosome"/>
</dbReference>
<dbReference type="PANTHER" id="PTHR43742:SF9">
    <property type="entry name" value="TETRATHIONATE REDUCTASE SUBUNIT A"/>
    <property type="match status" value="1"/>
</dbReference>
<dbReference type="Gene3D" id="2.40.40.20">
    <property type="match status" value="1"/>
</dbReference>
<gene>
    <name evidence="12" type="ORF">THMIRHAT_10760</name>
</gene>
<evidence type="ECO:0000313" key="13">
    <source>
        <dbReference type="Proteomes" id="UP000501466"/>
    </source>
</evidence>
<evidence type="ECO:0000313" key="12">
    <source>
        <dbReference type="EMBL" id="BBP43330.1"/>
    </source>
</evidence>
<dbReference type="InterPro" id="IPR006657">
    <property type="entry name" value="MoPterin_dinucl-bd_dom"/>
</dbReference>
<accession>A0A6F8PMV6</accession>
<reference evidence="13" key="1">
    <citation type="submission" date="2019-11" db="EMBL/GenBank/DDBJ databases">
        <title>Isolation and characterization of two novel species in the genus Thiomicrorhabdus.</title>
        <authorList>
            <person name="Mochizuki J."/>
            <person name="Kojima H."/>
            <person name="Fukui M."/>
        </authorList>
    </citation>
    <scope>NUCLEOTIDE SEQUENCE [LARGE SCALE GENOMIC DNA]</scope>
    <source>
        <strain evidence="13">AkT22</strain>
    </source>
</reference>
<dbReference type="InterPro" id="IPR027467">
    <property type="entry name" value="MopterinOxRdtase_cofactor_BS"/>
</dbReference>
<comment type="cofactor">
    <cofactor evidence="2">
        <name>[4Fe-4S] cluster</name>
        <dbReference type="ChEBI" id="CHEBI:49883"/>
    </cofactor>
</comment>
<dbReference type="Gene3D" id="3.30.200.210">
    <property type="match status" value="1"/>
</dbReference>
<evidence type="ECO:0000256" key="9">
    <source>
        <dbReference type="ARBA" id="ARBA00023004"/>
    </source>
</evidence>
<comment type="cofactor">
    <cofactor evidence="1">
        <name>Mo-bis(molybdopterin guanine dinucleotide)</name>
        <dbReference type="ChEBI" id="CHEBI:60539"/>
    </cofactor>
</comment>
<dbReference type="GO" id="GO:0046872">
    <property type="term" value="F:metal ion binding"/>
    <property type="evidence" value="ECO:0007669"/>
    <property type="project" value="UniProtKB-KW"/>
</dbReference>
<evidence type="ECO:0000256" key="3">
    <source>
        <dbReference type="ARBA" id="ARBA00010312"/>
    </source>
</evidence>
<dbReference type="Pfam" id="PF00384">
    <property type="entry name" value="Molybdopterin"/>
    <property type="match status" value="1"/>
</dbReference>
<dbReference type="InterPro" id="IPR009010">
    <property type="entry name" value="Asp_de-COase-like_dom_sf"/>
</dbReference>
<dbReference type="KEGG" id="tzo:THMIRHAT_10760"/>
<dbReference type="InterPro" id="IPR006656">
    <property type="entry name" value="Mopterin_OxRdtase"/>
</dbReference>